<keyword evidence="1" id="KW-1133">Transmembrane helix</keyword>
<proteinExistence type="predicted"/>
<gene>
    <name evidence="2" type="ORF">KUTeg_012118</name>
</gene>
<reference evidence="2 3" key="1">
    <citation type="submission" date="2022-12" db="EMBL/GenBank/DDBJ databases">
        <title>Chromosome-level genome of Tegillarca granosa.</title>
        <authorList>
            <person name="Kim J."/>
        </authorList>
    </citation>
    <scope>NUCLEOTIDE SEQUENCE [LARGE SCALE GENOMIC DNA]</scope>
    <source>
        <strain evidence="2">Teg-2019</strain>
        <tissue evidence="2">Adductor muscle</tissue>
    </source>
</reference>
<evidence type="ECO:0000313" key="2">
    <source>
        <dbReference type="EMBL" id="KAJ8310253.1"/>
    </source>
</evidence>
<name>A0ABQ9EYM0_TEGGR</name>
<evidence type="ECO:0000313" key="3">
    <source>
        <dbReference type="Proteomes" id="UP001217089"/>
    </source>
</evidence>
<dbReference type="EMBL" id="JARBDR010000640">
    <property type="protein sequence ID" value="KAJ8310253.1"/>
    <property type="molecule type" value="Genomic_DNA"/>
</dbReference>
<dbReference type="Proteomes" id="UP001217089">
    <property type="component" value="Unassembled WGS sequence"/>
</dbReference>
<feature type="transmembrane region" description="Helical" evidence="1">
    <location>
        <begin position="58"/>
        <end position="78"/>
    </location>
</feature>
<comment type="caution">
    <text evidence="2">The sequence shown here is derived from an EMBL/GenBank/DDBJ whole genome shotgun (WGS) entry which is preliminary data.</text>
</comment>
<evidence type="ECO:0000256" key="1">
    <source>
        <dbReference type="SAM" id="Phobius"/>
    </source>
</evidence>
<keyword evidence="3" id="KW-1185">Reference proteome</keyword>
<sequence length="89" mass="10266">MGFNVSNMLKIIDNTYVDLGTLISKSSDPNDCSNNISIQNEDDFDFKKKRILICHGMLSIRNYGFYIKLCTVLTLILYKHHSLFSLKML</sequence>
<organism evidence="2 3">
    <name type="scientific">Tegillarca granosa</name>
    <name type="common">Malaysian cockle</name>
    <name type="synonym">Anadara granosa</name>
    <dbReference type="NCBI Taxonomy" id="220873"/>
    <lineage>
        <taxon>Eukaryota</taxon>
        <taxon>Metazoa</taxon>
        <taxon>Spiralia</taxon>
        <taxon>Lophotrochozoa</taxon>
        <taxon>Mollusca</taxon>
        <taxon>Bivalvia</taxon>
        <taxon>Autobranchia</taxon>
        <taxon>Pteriomorphia</taxon>
        <taxon>Arcoida</taxon>
        <taxon>Arcoidea</taxon>
        <taxon>Arcidae</taxon>
        <taxon>Tegillarca</taxon>
    </lineage>
</organism>
<accession>A0ABQ9EYM0</accession>
<keyword evidence="1" id="KW-0472">Membrane</keyword>
<keyword evidence="1" id="KW-0812">Transmembrane</keyword>
<protein>
    <submittedName>
        <fullName evidence="2">Uncharacterized protein</fullName>
    </submittedName>
</protein>